<feature type="compositionally biased region" description="Low complexity" evidence="1">
    <location>
        <begin position="1"/>
        <end position="14"/>
    </location>
</feature>
<dbReference type="EMBL" id="NMUH01000370">
    <property type="protein sequence ID" value="MQL77855.1"/>
    <property type="molecule type" value="Genomic_DNA"/>
</dbReference>
<accession>A0A843U355</accession>
<evidence type="ECO:0000256" key="1">
    <source>
        <dbReference type="SAM" id="MobiDB-lite"/>
    </source>
</evidence>
<reference evidence="2" key="1">
    <citation type="submission" date="2017-07" db="EMBL/GenBank/DDBJ databases">
        <title>Taro Niue Genome Assembly and Annotation.</title>
        <authorList>
            <person name="Atibalentja N."/>
            <person name="Keating K."/>
            <person name="Fields C.J."/>
        </authorList>
    </citation>
    <scope>NUCLEOTIDE SEQUENCE</scope>
    <source>
        <strain evidence="2">Niue_2</strain>
        <tissue evidence="2">Leaf</tissue>
    </source>
</reference>
<feature type="non-terminal residue" evidence="2">
    <location>
        <position position="257"/>
    </location>
</feature>
<evidence type="ECO:0000313" key="2">
    <source>
        <dbReference type="EMBL" id="MQL77855.1"/>
    </source>
</evidence>
<sequence length="257" mass="28473">LVSSSSPFSSTEQSTQERRRLRLLLRPDKEVALRLGGGRGSTSALGGAVLVRTAARSPSFPGNTGAVAAVEAPGSRDSERSLRPPSSASRRRLDLFFLGYGVRTGRINSPRRPPGSLLPLRRCQGCVLLWRWRIRSCDFDLDPFVAFSFPFLTLLMTECRGSLALVRSAAVAVRFKHQLEIGWFGDLRSTDAHNFRRLAVEATEFVLQEYAPILVTAGVYHSVNDLKKTAELSSFGRLKEEKLELHHHPQREATAST</sequence>
<proteinExistence type="predicted"/>
<feature type="region of interest" description="Disordered" evidence="1">
    <location>
        <begin position="1"/>
        <end position="22"/>
    </location>
</feature>
<evidence type="ECO:0000313" key="3">
    <source>
        <dbReference type="Proteomes" id="UP000652761"/>
    </source>
</evidence>
<gene>
    <name evidence="2" type="ORF">Taro_010278</name>
</gene>
<feature type="region of interest" description="Disordered" evidence="1">
    <location>
        <begin position="62"/>
        <end position="87"/>
    </location>
</feature>
<dbReference type="Proteomes" id="UP000652761">
    <property type="component" value="Unassembled WGS sequence"/>
</dbReference>
<comment type="caution">
    <text evidence="2">The sequence shown here is derived from an EMBL/GenBank/DDBJ whole genome shotgun (WGS) entry which is preliminary data.</text>
</comment>
<name>A0A843U355_COLES</name>
<dbReference type="AlphaFoldDB" id="A0A843U355"/>
<keyword evidence="3" id="KW-1185">Reference proteome</keyword>
<organism evidence="2 3">
    <name type="scientific">Colocasia esculenta</name>
    <name type="common">Wild taro</name>
    <name type="synonym">Arum esculentum</name>
    <dbReference type="NCBI Taxonomy" id="4460"/>
    <lineage>
        <taxon>Eukaryota</taxon>
        <taxon>Viridiplantae</taxon>
        <taxon>Streptophyta</taxon>
        <taxon>Embryophyta</taxon>
        <taxon>Tracheophyta</taxon>
        <taxon>Spermatophyta</taxon>
        <taxon>Magnoliopsida</taxon>
        <taxon>Liliopsida</taxon>
        <taxon>Araceae</taxon>
        <taxon>Aroideae</taxon>
        <taxon>Colocasieae</taxon>
        <taxon>Colocasia</taxon>
    </lineage>
</organism>
<protein>
    <submittedName>
        <fullName evidence="2">Uncharacterized protein</fullName>
    </submittedName>
</protein>